<protein>
    <submittedName>
        <fullName evidence="1">Uncharacterized protein</fullName>
    </submittedName>
</protein>
<dbReference type="Proteomes" id="UP001595878">
    <property type="component" value="Unassembled WGS sequence"/>
</dbReference>
<gene>
    <name evidence="1" type="ORF">ACFO5T_12630</name>
</gene>
<evidence type="ECO:0000313" key="2">
    <source>
        <dbReference type="Proteomes" id="UP001595878"/>
    </source>
</evidence>
<dbReference type="EMBL" id="JBHSHB010000024">
    <property type="protein sequence ID" value="MFC4691276.1"/>
    <property type="molecule type" value="Genomic_DNA"/>
</dbReference>
<sequence>MKSNNKFQHIENQYKDHHIDHKLTNVFEIAIPFWKCIKNIVGEKETEIDRFSKIILESIEAGIKSHQEICAFLGIKETSFVTVQFHFLIKNGMIVEKVNDNLLSYTLTKDGIAFLKKKKKIRELEIVPFEFYYNDLLKSFFTSKINIDQQEKSNTKKVSHANYILKETRRLTNTKIKHQNKPNNLDSLELATYFNRETKNLTYFDQASTSIKTHRRSILFLAIEYTNALGAQRYDIRKYKKTVEKFDTYQLEEKLSKAVTQYSLKNPFSI</sequence>
<keyword evidence="2" id="KW-1185">Reference proteome</keyword>
<proteinExistence type="predicted"/>
<evidence type="ECO:0000313" key="1">
    <source>
        <dbReference type="EMBL" id="MFC4691276.1"/>
    </source>
</evidence>
<reference evidence="2" key="1">
    <citation type="journal article" date="2019" name="Int. J. Syst. Evol. Microbiol.">
        <title>The Global Catalogue of Microorganisms (GCM) 10K type strain sequencing project: providing services to taxonomists for standard genome sequencing and annotation.</title>
        <authorList>
            <consortium name="The Broad Institute Genomics Platform"/>
            <consortium name="The Broad Institute Genome Sequencing Center for Infectious Disease"/>
            <person name="Wu L."/>
            <person name="Ma J."/>
        </authorList>
    </citation>
    <scope>NUCLEOTIDE SEQUENCE [LARGE SCALE GENOMIC DNA]</scope>
    <source>
        <strain evidence="2">CGMCC 4.7427</strain>
    </source>
</reference>
<organism evidence="1 2">
    <name type="scientific">Dokdonia genika</name>
    <dbReference type="NCBI Taxonomy" id="308113"/>
    <lineage>
        <taxon>Bacteria</taxon>
        <taxon>Pseudomonadati</taxon>
        <taxon>Bacteroidota</taxon>
        <taxon>Flavobacteriia</taxon>
        <taxon>Flavobacteriales</taxon>
        <taxon>Flavobacteriaceae</taxon>
        <taxon>Dokdonia</taxon>
    </lineage>
</organism>
<accession>A0ABV9LC85</accession>
<comment type="caution">
    <text evidence="1">The sequence shown here is derived from an EMBL/GenBank/DDBJ whole genome shotgun (WGS) entry which is preliminary data.</text>
</comment>
<name>A0ABV9LC85_9FLAO</name>
<dbReference type="RefSeq" id="WP_380034952.1">
    <property type="nucleotide sequence ID" value="NZ_JBHSHB010000024.1"/>
</dbReference>